<gene>
    <name evidence="1" type="ordered locus">AM1_3675</name>
</gene>
<protein>
    <submittedName>
        <fullName evidence="1">Uncharacterized protein</fullName>
    </submittedName>
</protein>
<keyword evidence="2" id="KW-1185">Reference proteome</keyword>
<accession>B0C4C1</accession>
<dbReference type="KEGG" id="amr:AM1_3675"/>
<dbReference type="AlphaFoldDB" id="B0C4C1"/>
<dbReference type="STRING" id="329726.AM1_3675"/>
<dbReference type="HOGENOM" id="CLU_158023_0_0_3"/>
<dbReference type="Proteomes" id="UP000000268">
    <property type="component" value="Chromosome"/>
</dbReference>
<evidence type="ECO:0000313" key="2">
    <source>
        <dbReference type="Proteomes" id="UP000000268"/>
    </source>
</evidence>
<organism evidence="1 2">
    <name type="scientific">Acaryochloris marina (strain MBIC 11017)</name>
    <dbReference type="NCBI Taxonomy" id="329726"/>
    <lineage>
        <taxon>Bacteria</taxon>
        <taxon>Bacillati</taxon>
        <taxon>Cyanobacteriota</taxon>
        <taxon>Cyanophyceae</taxon>
        <taxon>Acaryochloridales</taxon>
        <taxon>Acaryochloridaceae</taxon>
        <taxon>Acaryochloris</taxon>
    </lineage>
</organism>
<name>B0C4C1_ACAM1</name>
<dbReference type="eggNOG" id="ENOG5032VHA">
    <property type="taxonomic scope" value="Bacteria"/>
</dbReference>
<sequence length="91" mass="10649">MLFSLPDPAYAASCRNIKGRRICEASLNRTAKNYWEYRAIVTIDGARQPRETYNCRDRFRIQADGTVIPFEDGDPSPLVCRLYNKRYKTKR</sequence>
<dbReference type="OrthoDB" id="532473at2"/>
<dbReference type="EMBL" id="CP000828">
    <property type="protein sequence ID" value="ABW28665.1"/>
    <property type="molecule type" value="Genomic_DNA"/>
</dbReference>
<evidence type="ECO:0000313" key="1">
    <source>
        <dbReference type="EMBL" id="ABW28665.1"/>
    </source>
</evidence>
<proteinExistence type="predicted"/>
<reference evidence="1 2" key="1">
    <citation type="journal article" date="2008" name="Proc. Natl. Acad. Sci. U.S.A.">
        <title>Niche adaptation and genome expansion in the chlorophyll d-producing cyanobacterium Acaryochloris marina.</title>
        <authorList>
            <person name="Swingley W.D."/>
            <person name="Chen M."/>
            <person name="Cheung P.C."/>
            <person name="Conrad A.L."/>
            <person name="Dejesa L.C."/>
            <person name="Hao J."/>
            <person name="Honchak B.M."/>
            <person name="Karbach L.E."/>
            <person name="Kurdoglu A."/>
            <person name="Lahiri S."/>
            <person name="Mastrian S.D."/>
            <person name="Miyashita H."/>
            <person name="Page L."/>
            <person name="Ramakrishna P."/>
            <person name="Satoh S."/>
            <person name="Sattley W.M."/>
            <person name="Shimada Y."/>
            <person name="Taylor H.L."/>
            <person name="Tomo T."/>
            <person name="Tsuchiya T."/>
            <person name="Wang Z.T."/>
            <person name="Raymond J."/>
            <person name="Mimuro M."/>
            <person name="Blankenship R.E."/>
            <person name="Touchman J.W."/>
        </authorList>
    </citation>
    <scope>NUCLEOTIDE SEQUENCE [LARGE SCALE GENOMIC DNA]</scope>
    <source>
        <strain evidence="2">MBIC 11017</strain>
    </source>
</reference>